<accession>A0A0L0S0Q5</accession>
<organism evidence="2 3">
    <name type="scientific">Allomyces macrogynus (strain ATCC 38327)</name>
    <name type="common">Allomyces javanicus var. macrogynus</name>
    <dbReference type="NCBI Taxonomy" id="578462"/>
    <lineage>
        <taxon>Eukaryota</taxon>
        <taxon>Fungi</taxon>
        <taxon>Fungi incertae sedis</taxon>
        <taxon>Blastocladiomycota</taxon>
        <taxon>Blastocladiomycetes</taxon>
        <taxon>Blastocladiales</taxon>
        <taxon>Blastocladiaceae</taxon>
        <taxon>Allomyces</taxon>
    </lineage>
</organism>
<dbReference type="EMBL" id="GG745329">
    <property type="protein sequence ID" value="KNE55955.1"/>
    <property type="molecule type" value="Genomic_DNA"/>
</dbReference>
<name>A0A0L0S0Q5_ALLM3</name>
<gene>
    <name evidence="2" type="ORF">AMAG_17850</name>
</gene>
<feature type="signal peptide" evidence="1">
    <location>
        <begin position="1"/>
        <end position="17"/>
    </location>
</feature>
<dbReference type="VEuPathDB" id="FungiDB:AMAG_17850"/>
<dbReference type="Proteomes" id="UP000054350">
    <property type="component" value="Unassembled WGS sequence"/>
</dbReference>
<protein>
    <submittedName>
        <fullName evidence="2">Uncharacterized protein</fullName>
    </submittedName>
</protein>
<reference evidence="3" key="2">
    <citation type="submission" date="2009-11" db="EMBL/GenBank/DDBJ databases">
        <title>The Genome Sequence of Allomyces macrogynus strain ATCC 38327.</title>
        <authorList>
            <consortium name="The Broad Institute Genome Sequencing Platform"/>
            <person name="Russ C."/>
            <person name="Cuomo C."/>
            <person name="Shea T."/>
            <person name="Young S.K."/>
            <person name="Zeng Q."/>
            <person name="Koehrsen M."/>
            <person name="Haas B."/>
            <person name="Borodovsky M."/>
            <person name="Guigo R."/>
            <person name="Alvarado L."/>
            <person name="Berlin A."/>
            <person name="Borenstein D."/>
            <person name="Chen Z."/>
            <person name="Engels R."/>
            <person name="Freedman E."/>
            <person name="Gellesch M."/>
            <person name="Goldberg J."/>
            <person name="Griggs A."/>
            <person name="Gujja S."/>
            <person name="Heiman D."/>
            <person name="Hepburn T."/>
            <person name="Howarth C."/>
            <person name="Jen D."/>
            <person name="Larson L."/>
            <person name="Lewis B."/>
            <person name="Mehta T."/>
            <person name="Park D."/>
            <person name="Pearson M."/>
            <person name="Roberts A."/>
            <person name="Saif S."/>
            <person name="Shenoy N."/>
            <person name="Sisk P."/>
            <person name="Stolte C."/>
            <person name="Sykes S."/>
            <person name="Walk T."/>
            <person name="White J."/>
            <person name="Yandava C."/>
            <person name="Burger G."/>
            <person name="Gray M.W."/>
            <person name="Holland P.W.H."/>
            <person name="King N."/>
            <person name="Lang F.B.F."/>
            <person name="Roger A.J."/>
            <person name="Ruiz-Trillo I."/>
            <person name="Lander E."/>
            <person name="Nusbaum C."/>
        </authorList>
    </citation>
    <scope>NUCLEOTIDE SEQUENCE [LARGE SCALE GENOMIC DNA]</scope>
    <source>
        <strain evidence="3">ATCC 38327</strain>
    </source>
</reference>
<feature type="chain" id="PRO_5005547524" evidence="1">
    <location>
        <begin position="18"/>
        <end position="202"/>
    </location>
</feature>
<evidence type="ECO:0000256" key="1">
    <source>
        <dbReference type="SAM" id="SignalP"/>
    </source>
</evidence>
<reference evidence="2 3" key="1">
    <citation type="submission" date="2009-11" db="EMBL/GenBank/DDBJ databases">
        <title>Annotation of Allomyces macrogynus ATCC 38327.</title>
        <authorList>
            <consortium name="The Broad Institute Genome Sequencing Platform"/>
            <person name="Russ C."/>
            <person name="Cuomo C."/>
            <person name="Burger G."/>
            <person name="Gray M.W."/>
            <person name="Holland P.W.H."/>
            <person name="King N."/>
            <person name="Lang F.B.F."/>
            <person name="Roger A.J."/>
            <person name="Ruiz-Trillo I."/>
            <person name="Young S.K."/>
            <person name="Zeng Q."/>
            <person name="Gargeya S."/>
            <person name="Fitzgerald M."/>
            <person name="Haas B."/>
            <person name="Abouelleil A."/>
            <person name="Alvarado L."/>
            <person name="Arachchi H.M."/>
            <person name="Berlin A."/>
            <person name="Chapman S.B."/>
            <person name="Gearin G."/>
            <person name="Goldberg J."/>
            <person name="Griggs A."/>
            <person name="Gujja S."/>
            <person name="Hansen M."/>
            <person name="Heiman D."/>
            <person name="Howarth C."/>
            <person name="Larimer J."/>
            <person name="Lui A."/>
            <person name="MacDonald P.J.P."/>
            <person name="McCowen C."/>
            <person name="Montmayeur A."/>
            <person name="Murphy C."/>
            <person name="Neiman D."/>
            <person name="Pearson M."/>
            <person name="Priest M."/>
            <person name="Roberts A."/>
            <person name="Saif S."/>
            <person name="Shea T."/>
            <person name="Sisk P."/>
            <person name="Stolte C."/>
            <person name="Sykes S."/>
            <person name="Wortman J."/>
            <person name="Nusbaum C."/>
            <person name="Birren B."/>
        </authorList>
    </citation>
    <scope>NUCLEOTIDE SEQUENCE [LARGE SCALE GENOMIC DNA]</scope>
    <source>
        <strain evidence="2 3">ATCC 38327</strain>
    </source>
</reference>
<proteinExistence type="predicted"/>
<keyword evidence="1" id="KW-0732">Signal</keyword>
<evidence type="ECO:0000313" key="3">
    <source>
        <dbReference type="Proteomes" id="UP000054350"/>
    </source>
</evidence>
<sequence>MTAGGATLVFFCAAARAGWRPGDVIDVVCELLGPSLRDASSKDLALRFLAGLDVAGAIAALGTVPPSSRSLRSVKSEPESEMRTRVPLSRHPIVAVFDSLHEHRETWKPICSKCAPLFSNRFRNSYSLWTMVASAHVAKNWLSETFLELYWLVPGTAANGFLPPSSNWIFWSSSVACTGVTSTPAASAAATVPSSQVLNAGS</sequence>
<keyword evidence="3" id="KW-1185">Reference proteome</keyword>
<evidence type="ECO:0000313" key="2">
    <source>
        <dbReference type="EMBL" id="KNE55955.1"/>
    </source>
</evidence>
<dbReference type="AlphaFoldDB" id="A0A0L0S0Q5"/>